<evidence type="ECO:0000313" key="3">
    <source>
        <dbReference type="Proteomes" id="UP001295684"/>
    </source>
</evidence>
<name>A0AAD1XGL9_EUPCR</name>
<dbReference type="EMBL" id="CAMPGE010012624">
    <property type="protein sequence ID" value="CAI2371396.1"/>
    <property type="molecule type" value="Genomic_DNA"/>
</dbReference>
<evidence type="ECO:0000256" key="1">
    <source>
        <dbReference type="SAM" id="SignalP"/>
    </source>
</evidence>
<organism evidence="2 3">
    <name type="scientific">Euplotes crassus</name>
    <dbReference type="NCBI Taxonomy" id="5936"/>
    <lineage>
        <taxon>Eukaryota</taxon>
        <taxon>Sar</taxon>
        <taxon>Alveolata</taxon>
        <taxon>Ciliophora</taxon>
        <taxon>Intramacronucleata</taxon>
        <taxon>Spirotrichea</taxon>
        <taxon>Hypotrichia</taxon>
        <taxon>Euplotida</taxon>
        <taxon>Euplotidae</taxon>
        <taxon>Moneuplotes</taxon>
    </lineage>
</organism>
<protein>
    <submittedName>
        <fullName evidence="2">Uncharacterized protein</fullName>
    </submittedName>
</protein>
<keyword evidence="3" id="KW-1185">Reference proteome</keyword>
<reference evidence="2" key="1">
    <citation type="submission" date="2023-07" db="EMBL/GenBank/DDBJ databases">
        <authorList>
            <consortium name="AG Swart"/>
            <person name="Singh M."/>
            <person name="Singh A."/>
            <person name="Seah K."/>
            <person name="Emmerich C."/>
        </authorList>
    </citation>
    <scope>NUCLEOTIDE SEQUENCE</scope>
    <source>
        <strain evidence="2">DP1</strain>
    </source>
</reference>
<dbReference type="AlphaFoldDB" id="A0AAD1XGL9"/>
<sequence>MKISFGLTYLLLVNFLSMQVRSQCPKVNCLTSDSSVPEDGNTKRNRICSQKSSNDISISSNVCAEDESCFISQNWHGTCEPSVSPDFGIILYPGYRCRGSEVFGTCRFGTKVCNNEDRCEGYPSYHYCRRTSDCNFDHYCSHDGICLLLNENGESCSTHDSCEKNSMCHYTDPTDDFGTCVEVASKDERELVLPEYNKVPVRQDDMEKLCRTGMVNRTTGNCAIKLKSTNKGKECTTDNDCPTSDENVKAACKCGYSGDGKKYCDIEAGDTEWVDATNKFEEFFLTNLDCHTGEGFGRCGQKESQFMEYRCAEFKAKHYVELLNNPDCLKENYQNSPIFWEYSVYCSSWKGSILMSTLMIFAFVLWQ</sequence>
<proteinExistence type="predicted"/>
<feature type="chain" id="PRO_5041921823" evidence="1">
    <location>
        <begin position="23"/>
        <end position="367"/>
    </location>
</feature>
<keyword evidence="1" id="KW-0732">Signal</keyword>
<dbReference type="Proteomes" id="UP001295684">
    <property type="component" value="Unassembled WGS sequence"/>
</dbReference>
<feature type="signal peptide" evidence="1">
    <location>
        <begin position="1"/>
        <end position="22"/>
    </location>
</feature>
<comment type="caution">
    <text evidence="2">The sequence shown here is derived from an EMBL/GenBank/DDBJ whole genome shotgun (WGS) entry which is preliminary data.</text>
</comment>
<gene>
    <name evidence="2" type="ORF">ECRASSUSDP1_LOCUS12718</name>
</gene>
<evidence type="ECO:0000313" key="2">
    <source>
        <dbReference type="EMBL" id="CAI2371396.1"/>
    </source>
</evidence>
<accession>A0AAD1XGL9</accession>